<protein>
    <submittedName>
        <fullName evidence="3">Dihydroorotase</fullName>
        <ecNumber evidence="3">3.5.2.3</ecNumber>
    </submittedName>
</protein>
<dbReference type="EC" id="3.5.2.3" evidence="3"/>
<dbReference type="GO" id="GO:0005737">
    <property type="term" value="C:cytoplasm"/>
    <property type="evidence" value="ECO:0007669"/>
    <property type="project" value="TreeGrafter"/>
</dbReference>
<accession>A0A846N324</accession>
<dbReference type="EMBL" id="JAASRM010000001">
    <property type="protein sequence ID" value="NIK90358.1"/>
    <property type="molecule type" value="Genomic_DNA"/>
</dbReference>
<dbReference type="SUPFAM" id="SSF51338">
    <property type="entry name" value="Composite domain of metallo-dependent hydrolases"/>
    <property type="match status" value="1"/>
</dbReference>
<evidence type="ECO:0000313" key="3">
    <source>
        <dbReference type="EMBL" id="NIK90358.1"/>
    </source>
</evidence>
<dbReference type="Pfam" id="PF12890">
    <property type="entry name" value="DHOase"/>
    <property type="match status" value="1"/>
</dbReference>
<dbReference type="InterPro" id="IPR011059">
    <property type="entry name" value="Metal-dep_hydrolase_composite"/>
</dbReference>
<reference evidence="3 4" key="1">
    <citation type="submission" date="2020-03" db="EMBL/GenBank/DDBJ databases">
        <title>Genomic Encyclopedia of Type Strains, Phase IV (KMG-IV): sequencing the most valuable type-strain genomes for metagenomic binning, comparative biology and taxonomic classification.</title>
        <authorList>
            <person name="Goeker M."/>
        </authorList>
    </citation>
    <scope>NUCLEOTIDE SEQUENCE [LARGE SCALE GENOMIC DNA]</scope>
    <source>
        <strain evidence="3 4">DSM 19867</strain>
    </source>
</reference>
<dbReference type="InterPro" id="IPR024403">
    <property type="entry name" value="DHOase_cat"/>
</dbReference>
<name>A0A846N324_9PROT</name>
<evidence type="ECO:0000313" key="4">
    <source>
        <dbReference type="Proteomes" id="UP000570514"/>
    </source>
</evidence>
<sequence>MTRTLFLNARLIDPKSGMDVKGGLLCEDGKILDVGAHISGADASQVVDCKGLVLAPGLIDMRVFTGEPGSEHRETLATASDAAVAGGVTTIIVMPNTDPVIDEPSLVDFIRRRAEATAKVRVHPMAALTQHLAGEVMTEIGLLKEAGAVAFTDGDRTIANTRVLRRALSYTSAFDALVVAHAEDPDLTKGAAASESEYAMRLGIPAAPAAAEVMIVERDIRLVELTGARYHFAQISTAASLEAIANAKARGLPITCGVSAHHLALNELDVGTYFTFMKVKPPLRSEADRQAMVDGVASGVIDVIVSSHDPQAADTKRQPYAQAAFGAVGLETLLPVALGLYHDGKAELAHVLKALTCTPAKLLGLASGKLEKGAPADLVLIDTDAPYVVDPSMLHSRARNTPFKGRKFQGRAVKTFVGGECVFERSGPK</sequence>
<dbReference type="PANTHER" id="PTHR43668">
    <property type="entry name" value="ALLANTOINASE"/>
    <property type="match status" value="1"/>
</dbReference>
<dbReference type="InterPro" id="IPR032466">
    <property type="entry name" value="Metal_Hydrolase"/>
</dbReference>
<keyword evidence="1" id="KW-0665">Pyrimidine biosynthesis</keyword>
<dbReference type="AlphaFoldDB" id="A0A846N324"/>
<dbReference type="GO" id="GO:0004038">
    <property type="term" value="F:allantoinase activity"/>
    <property type="evidence" value="ECO:0007669"/>
    <property type="project" value="TreeGrafter"/>
</dbReference>
<keyword evidence="3" id="KW-0378">Hydrolase</keyword>
<dbReference type="RefSeq" id="WP_167084844.1">
    <property type="nucleotide sequence ID" value="NZ_BAAADC010000001.1"/>
</dbReference>
<dbReference type="Gene3D" id="2.30.40.10">
    <property type="entry name" value="Urease, subunit C, domain 1"/>
    <property type="match status" value="1"/>
</dbReference>
<keyword evidence="4" id="KW-1185">Reference proteome</keyword>
<gene>
    <name evidence="3" type="ORF">FHS83_003676</name>
</gene>
<dbReference type="Proteomes" id="UP000570514">
    <property type="component" value="Unassembled WGS sequence"/>
</dbReference>
<organism evidence="3 4">
    <name type="scientific">Rhizomicrobium palustre</name>
    <dbReference type="NCBI Taxonomy" id="189966"/>
    <lineage>
        <taxon>Bacteria</taxon>
        <taxon>Pseudomonadati</taxon>
        <taxon>Pseudomonadota</taxon>
        <taxon>Alphaproteobacteria</taxon>
        <taxon>Micropepsales</taxon>
        <taxon>Micropepsaceae</taxon>
        <taxon>Rhizomicrobium</taxon>
    </lineage>
</organism>
<dbReference type="InterPro" id="IPR050138">
    <property type="entry name" value="DHOase/Allantoinase_Hydrolase"/>
</dbReference>
<evidence type="ECO:0000256" key="1">
    <source>
        <dbReference type="ARBA" id="ARBA00022975"/>
    </source>
</evidence>
<proteinExistence type="predicted"/>
<dbReference type="NCBIfam" id="TIGR00857">
    <property type="entry name" value="pyrC_multi"/>
    <property type="match status" value="1"/>
</dbReference>
<dbReference type="Gene3D" id="3.20.20.140">
    <property type="entry name" value="Metal-dependent hydrolases"/>
    <property type="match status" value="1"/>
</dbReference>
<comment type="caution">
    <text evidence="3">The sequence shown here is derived from an EMBL/GenBank/DDBJ whole genome shotgun (WGS) entry which is preliminary data.</text>
</comment>
<feature type="domain" description="Dihydroorotase catalytic" evidence="2">
    <location>
        <begin position="52"/>
        <end position="238"/>
    </location>
</feature>
<dbReference type="GO" id="GO:0006221">
    <property type="term" value="P:pyrimidine nucleotide biosynthetic process"/>
    <property type="evidence" value="ECO:0007669"/>
    <property type="project" value="UniProtKB-KW"/>
</dbReference>
<dbReference type="GO" id="GO:0004151">
    <property type="term" value="F:dihydroorotase activity"/>
    <property type="evidence" value="ECO:0007669"/>
    <property type="project" value="UniProtKB-EC"/>
</dbReference>
<dbReference type="PANTHER" id="PTHR43668:SF2">
    <property type="entry name" value="ALLANTOINASE"/>
    <property type="match status" value="1"/>
</dbReference>
<dbReference type="CDD" id="cd01317">
    <property type="entry name" value="DHOase_IIa"/>
    <property type="match status" value="1"/>
</dbReference>
<dbReference type="SUPFAM" id="SSF51556">
    <property type="entry name" value="Metallo-dependent hydrolases"/>
    <property type="match status" value="1"/>
</dbReference>
<evidence type="ECO:0000259" key="2">
    <source>
        <dbReference type="Pfam" id="PF12890"/>
    </source>
</evidence>
<dbReference type="InterPro" id="IPR004722">
    <property type="entry name" value="DHOase"/>
</dbReference>
<dbReference type="GO" id="GO:0046872">
    <property type="term" value="F:metal ion binding"/>
    <property type="evidence" value="ECO:0007669"/>
    <property type="project" value="InterPro"/>
</dbReference>
<dbReference type="GO" id="GO:0006145">
    <property type="term" value="P:purine nucleobase catabolic process"/>
    <property type="evidence" value="ECO:0007669"/>
    <property type="project" value="TreeGrafter"/>
</dbReference>